<evidence type="ECO:0000259" key="3">
    <source>
        <dbReference type="PROSITE" id="PS50110"/>
    </source>
</evidence>
<dbReference type="EMBL" id="MFZI01000049">
    <property type="protein sequence ID" value="OGK19418.1"/>
    <property type="molecule type" value="Genomic_DNA"/>
</dbReference>
<comment type="caution">
    <text evidence="4">The sequence shown here is derived from an EMBL/GenBank/DDBJ whole genome shotgun (WGS) entry which is preliminary data.</text>
</comment>
<dbReference type="GO" id="GO:0000160">
    <property type="term" value="P:phosphorelay signal transduction system"/>
    <property type="evidence" value="ECO:0007669"/>
    <property type="project" value="InterPro"/>
</dbReference>
<name>A0A1F7GKF9_9BACT</name>
<dbReference type="PANTHER" id="PTHR44591:SF3">
    <property type="entry name" value="RESPONSE REGULATORY DOMAIN-CONTAINING PROTEIN"/>
    <property type="match status" value="1"/>
</dbReference>
<sequence length="130" mass="14793">MIDKTDKNIYPKKKILIIEDDQALMSAYKMKLSPYFELKNAITGEEGMELAHDWKPSLILLDLYLPGKTGQQVLKQLKADGHTKNIPVIVFTNLEDECSKVLNQGARDCAIKTQISMEEILNRINKYLPA</sequence>
<dbReference type="PANTHER" id="PTHR44591">
    <property type="entry name" value="STRESS RESPONSE REGULATOR PROTEIN 1"/>
    <property type="match status" value="1"/>
</dbReference>
<protein>
    <recommendedName>
        <fullName evidence="3">Response regulatory domain-containing protein</fullName>
    </recommendedName>
</protein>
<dbReference type="Proteomes" id="UP000177026">
    <property type="component" value="Unassembled WGS sequence"/>
</dbReference>
<feature type="domain" description="Response regulatory" evidence="3">
    <location>
        <begin position="14"/>
        <end position="128"/>
    </location>
</feature>
<dbReference type="PROSITE" id="PS50110">
    <property type="entry name" value="RESPONSE_REGULATORY"/>
    <property type="match status" value="1"/>
</dbReference>
<organism evidence="4 5">
    <name type="scientific">Candidatus Roizmanbacteria bacterium RIFCSPHIGHO2_01_FULL_39_8</name>
    <dbReference type="NCBI Taxonomy" id="1802033"/>
    <lineage>
        <taxon>Bacteria</taxon>
        <taxon>Candidatus Roizmaniibacteriota</taxon>
    </lineage>
</organism>
<evidence type="ECO:0000256" key="1">
    <source>
        <dbReference type="ARBA" id="ARBA00022553"/>
    </source>
</evidence>
<dbReference type="AlphaFoldDB" id="A0A1F7GKF9"/>
<accession>A0A1F7GKF9</accession>
<dbReference type="Gene3D" id="3.40.50.2300">
    <property type="match status" value="1"/>
</dbReference>
<keyword evidence="1 2" id="KW-0597">Phosphoprotein</keyword>
<dbReference type="InterPro" id="IPR001789">
    <property type="entry name" value="Sig_transdc_resp-reg_receiver"/>
</dbReference>
<reference evidence="4 5" key="1">
    <citation type="journal article" date="2016" name="Nat. Commun.">
        <title>Thousands of microbial genomes shed light on interconnected biogeochemical processes in an aquifer system.</title>
        <authorList>
            <person name="Anantharaman K."/>
            <person name="Brown C.T."/>
            <person name="Hug L.A."/>
            <person name="Sharon I."/>
            <person name="Castelle C.J."/>
            <person name="Probst A.J."/>
            <person name="Thomas B.C."/>
            <person name="Singh A."/>
            <person name="Wilkins M.J."/>
            <person name="Karaoz U."/>
            <person name="Brodie E.L."/>
            <person name="Williams K.H."/>
            <person name="Hubbard S.S."/>
            <person name="Banfield J.F."/>
        </authorList>
    </citation>
    <scope>NUCLEOTIDE SEQUENCE [LARGE SCALE GENOMIC DNA]</scope>
</reference>
<dbReference type="InterPro" id="IPR011006">
    <property type="entry name" value="CheY-like_superfamily"/>
</dbReference>
<evidence type="ECO:0000313" key="5">
    <source>
        <dbReference type="Proteomes" id="UP000177026"/>
    </source>
</evidence>
<dbReference type="SUPFAM" id="SSF52172">
    <property type="entry name" value="CheY-like"/>
    <property type="match status" value="1"/>
</dbReference>
<evidence type="ECO:0000256" key="2">
    <source>
        <dbReference type="PROSITE-ProRule" id="PRU00169"/>
    </source>
</evidence>
<evidence type="ECO:0000313" key="4">
    <source>
        <dbReference type="EMBL" id="OGK19418.1"/>
    </source>
</evidence>
<proteinExistence type="predicted"/>
<feature type="modified residue" description="4-aspartylphosphate" evidence="2">
    <location>
        <position position="62"/>
    </location>
</feature>
<dbReference type="SMART" id="SM00448">
    <property type="entry name" value="REC"/>
    <property type="match status" value="1"/>
</dbReference>
<dbReference type="Pfam" id="PF00072">
    <property type="entry name" value="Response_reg"/>
    <property type="match status" value="1"/>
</dbReference>
<dbReference type="InterPro" id="IPR050595">
    <property type="entry name" value="Bact_response_regulator"/>
</dbReference>
<gene>
    <name evidence="4" type="ORF">A2866_01775</name>
</gene>